<dbReference type="Gene3D" id="3.30.300.30">
    <property type="match status" value="1"/>
</dbReference>
<dbReference type="GO" id="GO:0006633">
    <property type="term" value="P:fatty acid biosynthetic process"/>
    <property type="evidence" value="ECO:0007669"/>
    <property type="project" value="TreeGrafter"/>
</dbReference>
<evidence type="ECO:0000256" key="3">
    <source>
        <dbReference type="ARBA" id="ARBA00022741"/>
    </source>
</evidence>
<dbReference type="GO" id="GO:0006637">
    <property type="term" value="P:acyl-CoA metabolic process"/>
    <property type="evidence" value="ECO:0007669"/>
    <property type="project" value="TreeGrafter"/>
</dbReference>
<gene>
    <name evidence="7" type="ORF">DX116_13650</name>
</gene>
<dbReference type="GO" id="GO:0016405">
    <property type="term" value="F:CoA-ligase activity"/>
    <property type="evidence" value="ECO:0007669"/>
    <property type="project" value="UniProtKB-ARBA"/>
</dbReference>
<evidence type="ECO:0000259" key="6">
    <source>
        <dbReference type="Pfam" id="PF13193"/>
    </source>
</evidence>
<organism evidence="7 8">
    <name type="scientific">Aeromicrobium endophyticum</name>
    <dbReference type="NCBI Taxonomy" id="2292704"/>
    <lineage>
        <taxon>Bacteria</taxon>
        <taxon>Bacillati</taxon>
        <taxon>Actinomycetota</taxon>
        <taxon>Actinomycetes</taxon>
        <taxon>Propionibacteriales</taxon>
        <taxon>Nocardioidaceae</taxon>
        <taxon>Aeromicrobium</taxon>
    </lineage>
</organism>
<dbReference type="InterPro" id="IPR000873">
    <property type="entry name" value="AMP-dep_synth/lig_dom"/>
</dbReference>
<evidence type="ECO:0000313" key="8">
    <source>
        <dbReference type="Proteomes" id="UP000265581"/>
    </source>
</evidence>
<dbReference type="GO" id="GO:0004321">
    <property type="term" value="F:fatty-acyl-CoA synthase activity"/>
    <property type="evidence" value="ECO:0007669"/>
    <property type="project" value="TreeGrafter"/>
</dbReference>
<evidence type="ECO:0000256" key="2">
    <source>
        <dbReference type="ARBA" id="ARBA00022598"/>
    </source>
</evidence>
<dbReference type="Gene3D" id="3.40.50.12780">
    <property type="entry name" value="N-terminal domain of ligase-like"/>
    <property type="match status" value="1"/>
</dbReference>
<dbReference type="OrthoDB" id="9803968at2"/>
<sequence>MSAWTQVPAVVERVEQLRQEYTAPEASLADLLCDRHPDHAVAVMLASGSGAVEALTYGALEDASRRMATVLADAGVGSGDRVTTLLGKSRELVVTMLAAWRLGAVYVPLFTAFSEPAVRERLTLARPVVAVVDPDQRHKMTIPDVLVLEPGDALSARIEAAEPRLADHVSAPDDPFIQIYTSGTTGRPKAVAVPRRALGAFVAYLEFALDVQRDDLYWNAADPGWAYGLYFAVVAPLAAGRRFVLSTTAFTPESTASIMRDRGVTNFAGAPTMYRAIKQQALELPRLRRASSAGEPLTPDVNEWAPAAVGCEVRDHWGQTEQGMAIGNCWHDELREPLHPRSMGQALPGFAADVVDGELVLDTHHSPLMWFTGYVGDPERTKERFGSDGRWYRTGDTAVRHGDSFSFHARADDVIIMAGYRIGPVDIESILVRHPLVSEAAVVGVPDEIRGEVLEAFVVLAHPPADDGAEADVARLSDELRQLVRDGYGAHAYPRRVHVVASLPKTPSGKMQRYLLRVDANER</sequence>
<dbReference type="Pfam" id="PF13193">
    <property type="entry name" value="AMP-binding_C"/>
    <property type="match status" value="1"/>
</dbReference>
<dbReference type="PANTHER" id="PTHR43605:SF10">
    <property type="entry name" value="ACYL-COA SYNTHETASE MEDIUM CHAIN FAMILY MEMBER 3"/>
    <property type="match status" value="1"/>
</dbReference>
<dbReference type="SUPFAM" id="SSF56801">
    <property type="entry name" value="Acetyl-CoA synthetase-like"/>
    <property type="match status" value="1"/>
</dbReference>
<evidence type="ECO:0000256" key="1">
    <source>
        <dbReference type="ARBA" id="ARBA00006432"/>
    </source>
</evidence>
<dbReference type="GO" id="GO:0015645">
    <property type="term" value="F:fatty acid ligase activity"/>
    <property type="evidence" value="ECO:0007669"/>
    <property type="project" value="TreeGrafter"/>
</dbReference>
<name>A0A371P2S0_9ACTN</name>
<dbReference type="PANTHER" id="PTHR43605">
    <property type="entry name" value="ACYL-COENZYME A SYNTHETASE"/>
    <property type="match status" value="1"/>
</dbReference>
<accession>A0A371P2S0</accession>
<dbReference type="InterPro" id="IPR051087">
    <property type="entry name" value="Mitochondrial_ACSM"/>
</dbReference>
<feature type="domain" description="AMP-dependent synthetase/ligase" evidence="5">
    <location>
        <begin position="34"/>
        <end position="358"/>
    </location>
</feature>
<dbReference type="AlphaFoldDB" id="A0A371P2S0"/>
<dbReference type="InterPro" id="IPR042099">
    <property type="entry name" value="ANL_N_sf"/>
</dbReference>
<comment type="caution">
    <text evidence="7">The sequence shown here is derived from an EMBL/GenBank/DDBJ whole genome shotgun (WGS) entry which is preliminary data.</text>
</comment>
<evidence type="ECO:0000256" key="4">
    <source>
        <dbReference type="ARBA" id="ARBA00022840"/>
    </source>
</evidence>
<reference evidence="7 8" key="1">
    <citation type="submission" date="2018-08" db="EMBL/GenBank/DDBJ databases">
        <title>Aeromicrobium sp. M2KJ-4, whole genome shotgun sequence.</title>
        <authorList>
            <person name="Tuo L."/>
        </authorList>
    </citation>
    <scope>NUCLEOTIDE SEQUENCE [LARGE SCALE GENOMIC DNA]</scope>
    <source>
        <strain evidence="7 8">M2KJ-4</strain>
    </source>
</reference>
<comment type="similarity">
    <text evidence="1">Belongs to the ATP-dependent AMP-binding enzyme family.</text>
</comment>
<keyword evidence="3" id="KW-0547">Nucleotide-binding</keyword>
<evidence type="ECO:0000259" key="5">
    <source>
        <dbReference type="Pfam" id="PF00501"/>
    </source>
</evidence>
<proteinExistence type="inferred from homology"/>
<dbReference type="GO" id="GO:0005524">
    <property type="term" value="F:ATP binding"/>
    <property type="evidence" value="ECO:0007669"/>
    <property type="project" value="UniProtKB-KW"/>
</dbReference>
<protein>
    <submittedName>
        <fullName evidence="7">AMP-dependent synthetase</fullName>
    </submittedName>
</protein>
<dbReference type="Pfam" id="PF00501">
    <property type="entry name" value="AMP-binding"/>
    <property type="match status" value="1"/>
</dbReference>
<keyword evidence="2" id="KW-0436">Ligase</keyword>
<dbReference type="InterPro" id="IPR025110">
    <property type="entry name" value="AMP-bd_C"/>
</dbReference>
<dbReference type="Proteomes" id="UP000265581">
    <property type="component" value="Unassembled WGS sequence"/>
</dbReference>
<keyword evidence="8" id="KW-1185">Reference proteome</keyword>
<dbReference type="RefSeq" id="WP_119704799.1">
    <property type="nucleotide sequence ID" value="NZ_JBHSOI010000002.1"/>
</dbReference>
<keyword evidence="4" id="KW-0067">ATP-binding</keyword>
<dbReference type="EMBL" id="QUBR01000002">
    <property type="protein sequence ID" value="REK70201.1"/>
    <property type="molecule type" value="Genomic_DNA"/>
</dbReference>
<feature type="domain" description="AMP-binding enzyme C-terminal" evidence="6">
    <location>
        <begin position="427"/>
        <end position="510"/>
    </location>
</feature>
<dbReference type="InterPro" id="IPR045851">
    <property type="entry name" value="AMP-bd_C_sf"/>
</dbReference>
<evidence type="ECO:0000313" key="7">
    <source>
        <dbReference type="EMBL" id="REK70201.1"/>
    </source>
</evidence>